<dbReference type="Proteomes" id="UP000037146">
    <property type="component" value="Unassembled WGS sequence"/>
</dbReference>
<dbReference type="SUPFAM" id="SSF109998">
    <property type="entry name" value="Triger factor/SurA peptide-binding domain-like"/>
    <property type="match status" value="1"/>
</dbReference>
<keyword evidence="15" id="KW-1185">Reference proteome</keyword>
<evidence type="ECO:0000313" key="14">
    <source>
        <dbReference type="EMBL" id="KMY48306.1"/>
    </source>
</evidence>
<keyword evidence="8" id="KW-0564">Palmitate</keyword>
<accession>A0A0K9GNY9</accession>
<keyword evidence="12" id="KW-0812">Transmembrane</keyword>
<evidence type="ECO:0000259" key="13">
    <source>
        <dbReference type="PROSITE" id="PS50198"/>
    </source>
</evidence>
<keyword evidence="5 11" id="KW-0732">Signal</keyword>
<dbReference type="Gene3D" id="1.10.4030.10">
    <property type="entry name" value="Porin chaperone SurA, peptide-binding domain"/>
    <property type="match status" value="1"/>
</dbReference>
<evidence type="ECO:0000256" key="10">
    <source>
        <dbReference type="ARBA" id="ARBA00023288"/>
    </source>
</evidence>
<evidence type="ECO:0000256" key="11">
    <source>
        <dbReference type="HAMAP-Rule" id="MF_01145"/>
    </source>
</evidence>
<evidence type="ECO:0000256" key="6">
    <source>
        <dbReference type="ARBA" id="ARBA00023110"/>
    </source>
</evidence>
<reference evidence="15" key="1">
    <citation type="submission" date="2015-07" db="EMBL/GenBank/DDBJ databases">
        <title>Genome sequencing project for genomic taxonomy and phylogenomics of Bacillus-like bacteria.</title>
        <authorList>
            <person name="Liu B."/>
            <person name="Wang J."/>
            <person name="Zhu Y."/>
            <person name="Liu G."/>
            <person name="Chen Q."/>
            <person name="Chen Z."/>
            <person name="Lan J."/>
            <person name="Che J."/>
            <person name="Ge C."/>
            <person name="Shi H."/>
            <person name="Pan Z."/>
            <person name="Liu X."/>
        </authorList>
    </citation>
    <scope>NUCLEOTIDE SEQUENCE [LARGE SCALE GENOMIC DNA]</scope>
    <source>
        <strain evidence="15">FJAT-27997</strain>
    </source>
</reference>
<dbReference type="PROSITE" id="PS50198">
    <property type="entry name" value="PPIC_PPIASE_2"/>
    <property type="match status" value="1"/>
</dbReference>
<evidence type="ECO:0000256" key="3">
    <source>
        <dbReference type="ARBA" id="ARBA00006071"/>
    </source>
</evidence>
<feature type="domain" description="PpiC" evidence="13">
    <location>
        <begin position="157"/>
        <end position="247"/>
    </location>
</feature>
<dbReference type="InterPro" id="IPR000297">
    <property type="entry name" value="PPIase_PpiC"/>
</dbReference>
<evidence type="ECO:0000256" key="4">
    <source>
        <dbReference type="ARBA" id="ARBA00022475"/>
    </source>
</evidence>
<comment type="catalytic activity">
    <reaction evidence="1 11">
        <text>[protein]-peptidylproline (omega=180) = [protein]-peptidylproline (omega=0)</text>
        <dbReference type="Rhea" id="RHEA:16237"/>
        <dbReference type="Rhea" id="RHEA-COMP:10747"/>
        <dbReference type="Rhea" id="RHEA-COMP:10748"/>
        <dbReference type="ChEBI" id="CHEBI:83833"/>
        <dbReference type="ChEBI" id="CHEBI:83834"/>
        <dbReference type="EC" id="5.2.1.8"/>
    </reaction>
</comment>
<dbReference type="RefSeq" id="WP_049679626.1">
    <property type="nucleotide sequence ID" value="NZ_LFZW01000001.1"/>
</dbReference>
<keyword evidence="4 11" id="KW-1003">Cell membrane</keyword>
<dbReference type="Gene3D" id="3.10.50.40">
    <property type="match status" value="1"/>
</dbReference>
<dbReference type="HAMAP" id="MF_01145">
    <property type="entry name" value="Foldase_PrsA"/>
    <property type="match status" value="1"/>
</dbReference>
<comment type="similarity">
    <text evidence="3 11">Belongs to the PrsA family.</text>
</comment>
<evidence type="ECO:0000256" key="9">
    <source>
        <dbReference type="ARBA" id="ARBA00023235"/>
    </source>
</evidence>
<dbReference type="OrthoDB" id="14196at2"/>
<dbReference type="SUPFAM" id="SSF54534">
    <property type="entry name" value="FKBP-like"/>
    <property type="match status" value="1"/>
</dbReference>
<comment type="subcellular location">
    <subcellularLocation>
        <location evidence="2">Cell membrane</location>
        <topology evidence="2">Lipid-anchor</topology>
    </subcellularLocation>
</comment>
<dbReference type="InterPro" id="IPR023059">
    <property type="entry name" value="Foldase_PrsA"/>
</dbReference>
<gene>
    <name evidence="11" type="primary">prsA</name>
    <name evidence="14" type="ORF">AC625_01125</name>
</gene>
<evidence type="ECO:0000256" key="12">
    <source>
        <dbReference type="SAM" id="Phobius"/>
    </source>
</evidence>
<dbReference type="GO" id="GO:0003755">
    <property type="term" value="F:peptidyl-prolyl cis-trans isomerase activity"/>
    <property type="evidence" value="ECO:0007669"/>
    <property type="project" value="UniProtKB-UniRule"/>
</dbReference>
<comment type="caution">
    <text evidence="14">The sequence shown here is derived from an EMBL/GenBank/DDBJ whole genome shotgun (WGS) entry which is preliminary data.</text>
</comment>
<comment type="function">
    <text evidence="11">Plays a major role in protein secretion by helping the post-translocational extracellular folding of several secreted proteins.</text>
</comment>
<dbReference type="Pfam" id="PF13616">
    <property type="entry name" value="Rotamase_3"/>
    <property type="match status" value="1"/>
</dbReference>
<dbReference type="InterPro" id="IPR050245">
    <property type="entry name" value="PrsA_foldase"/>
</dbReference>
<keyword evidence="12" id="KW-1133">Transmembrane helix</keyword>
<dbReference type="GO" id="GO:0006457">
    <property type="term" value="P:protein folding"/>
    <property type="evidence" value="ECO:0007669"/>
    <property type="project" value="UniProtKB-UniRule"/>
</dbReference>
<dbReference type="PANTHER" id="PTHR47245:SF1">
    <property type="entry name" value="FOLDASE PROTEIN PRSA"/>
    <property type="match status" value="1"/>
</dbReference>
<name>A0A0K9GNY9_9BACI</name>
<dbReference type="Pfam" id="PF13624">
    <property type="entry name" value="SurA_N_3"/>
    <property type="match status" value="1"/>
</dbReference>
<protein>
    <recommendedName>
        <fullName evidence="11">Foldase protein PrsA</fullName>
        <ecNumber evidence="11">5.2.1.8</ecNumber>
    </recommendedName>
</protein>
<dbReference type="EMBL" id="LFZW01000001">
    <property type="protein sequence ID" value="KMY48306.1"/>
    <property type="molecule type" value="Genomic_DNA"/>
</dbReference>
<evidence type="ECO:0000313" key="15">
    <source>
        <dbReference type="Proteomes" id="UP000037146"/>
    </source>
</evidence>
<evidence type="ECO:0000256" key="8">
    <source>
        <dbReference type="ARBA" id="ARBA00023139"/>
    </source>
</evidence>
<evidence type="ECO:0000256" key="7">
    <source>
        <dbReference type="ARBA" id="ARBA00023136"/>
    </source>
</evidence>
<dbReference type="InterPro" id="IPR027304">
    <property type="entry name" value="Trigger_fact/SurA_dom_sf"/>
</dbReference>
<dbReference type="InterPro" id="IPR046357">
    <property type="entry name" value="PPIase_dom_sf"/>
</dbReference>
<keyword evidence="10" id="KW-0449">Lipoprotein</keyword>
<keyword evidence="6 11" id="KW-0697">Rotamase</keyword>
<organism evidence="14 15">
    <name type="scientific">Peribacillus loiseleuriae</name>
    <dbReference type="NCBI Taxonomy" id="1679170"/>
    <lineage>
        <taxon>Bacteria</taxon>
        <taxon>Bacillati</taxon>
        <taxon>Bacillota</taxon>
        <taxon>Bacilli</taxon>
        <taxon>Bacillales</taxon>
        <taxon>Bacillaceae</taxon>
        <taxon>Peribacillus</taxon>
    </lineage>
</organism>
<dbReference type="AlphaFoldDB" id="A0A0K9GNY9"/>
<evidence type="ECO:0000256" key="2">
    <source>
        <dbReference type="ARBA" id="ARBA00004193"/>
    </source>
</evidence>
<dbReference type="PANTHER" id="PTHR47245">
    <property type="entry name" value="PEPTIDYLPROLYL ISOMERASE"/>
    <property type="match status" value="1"/>
</dbReference>
<feature type="transmembrane region" description="Helical" evidence="12">
    <location>
        <begin position="12"/>
        <end position="30"/>
    </location>
</feature>
<evidence type="ECO:0000256" key="1">
    <source>
        <dbReference type="ARBA" id="ARBA00000971"/>
    </source>
</evidence>
<sequence>MKEFFKSTKTYIWVVAILVIVAAAVLIASFSNSEAVAEVDGNKISKDELYDALVSQYGTTVLDTIITNKLVDLEAEKAKVKITDKEIQVELDKMIESYGGKDKFEAQLTSSGLKTADIEDDIRSYLKTVKLLEPRIKITDDEMKEYFEANKDQYAQAEQVEASHILVKDEATAKEVAKKLADGGDFAKLAKEYSTDTANASNGGKLGYFGKGEMAPEFESAAFSLKVNEISDPVKTDFGYHIIQVTGKKEAKAANFEDSKKDIREALKTEKLTAEFPTWLAEQKKDHKISNTLIPNK</sequence>
<dbReference type="EC" id="5.2.1.8" evidence="11"/>
<evidence type="ECO:0000256" key="5">
    <source>
        <dbReference type="ARBA" id="ARBA00022729"/>
    </source>
</evidence>
<dbReference type="PATRIC" id="fig|1679170.3.peg.210"/>
<dbReference type="GO" id="GO:0005886">
    <property type="term" value="C:plasma membrane"/>
    <property type="evidence" value="ECO:0007669"/>
    <property type="project" value="UniProtKB-SubCell"/>
</dbReference>
<dbReference type="STRING" id="1679170.AC625_01125"/>
<keyword evidence="9 11" id="KW-0413">Isomerase</keyword>
<keyword evidence="7 11" id="KW-0472">Membrane</keyword>
<proteinExistence type="inferred from homology"/>